<reference evidence="1" key="1">
    <citation type="journal article" date="2025" name="Int. J. Syst. Evol. Microbiol.">
        <title>Streptomyces citrinus sp. nov., with yellow diffusible pigment.</title>
        <authorList>
            <person name="He Y."/>
            <person name="Yang E."/>
            <person name="Xu J."/>
            <person name="Sun Y."/>
            <person name="Sun L."/>
        </authorList>
    </citation>
    <scope>NUCLEOTIDE SEQUENCE</scope>
    <source>
        <strain evidence="1">Q6</strain>
    </source>
</reference>
<proteinExistence type="predicted"/>
<keyword evidence="2" id="KW-1185">Reference proteome</keyword>
<dbReference type="Proteomes" id="UP001432251">
    <property type="component" value="Chromosome"/>
</dbReference>
<name>A0ACD5AG43_9ACTN</name>
<gene>
    <name evidence="1" type="ORF">V2W30_22760</name>
</gene>
<sequence length="52" mass="6050">MNTRPRSETVPECRAWHPNQVYRCTLPKGHGGQHKHAYSGPVIDGWRRGTHW</sequence>
<dbReference type="EMBL" id="CP146022">
    <property type="protein sequence ID" value="WWQ65869.1"/>
    <property type="molecule type" value="Genomic_DNA"/>
</dbReference>
<evidence type="ECO:0000313" key="1">
    <source>
        <dbReference type="EMBL" id="WWQ65869.1"/>
    </source>
</evidence>
<protein>
    <submittedName>
        <fullName evidence="1">Uncharacterized protein</fullName>
    </submittedName>
</protein>
<organism evidence="1 2">
    <name type="scientific">Streptomyces citrinus</name>
    <dbReference type="NCBI Taxonomy" id="3118173"/>
    <lineage>
        <taxon>Bacteria</taxon>
        <taxon>Bacillati</taxon>
        <taxon>Actinomycetota</taxon>
        <taxon>Actinomycetes</taxon>
        <taxon>Kitasatosporales</taxon>
        <taxon>Streptomycetaceae</taxon>
        <taxon>Streptomyces</taxon>
    </lineage>
</organism>
<accession>A0ACD5AG43</accession>
<evidence type="ECO:0000313" key="2">
    <source>
        <dbReference type="Proteomes" id="UP001432251"/>
    </source>
</evidence>